<evidence type="ECO:0000256" key="4">
    <source>
        <dbReference type="ARBA" id="ARBA00022475"/>
    </source>
</evidence>
<keyword evidence="3" id="KW-0217">Developmental protein</keyword>
<dbReference type="GO" id="GO:0017154">
    <property type="term" value="F:semaphorin receptor activity"/>
    <property type="evidence" value="ECO:0007669"/>
    <property type="project" value="InterPro"/>
</dbReference>
<dbReference type="InterPro" id="IPR036352">
    <property type="entry name" value="Semap_dom_sf"/>
</dbReference>
<dbReference type="FunFam" id="2.60.40.10:FF:000728">
    <property type="entry name" value="Plexin D1"/>
    <property type="match status" value="1"/>
</dbReference>
<evidence type="ECO:0000256" key="6">
    <source>
        <dbReference type="ARBA" id="ARBA00022729"/>
    </source>
</evidence>
<keyword evidence="12" id="KW-0675">Receptor</keyword>
<dbReference type="AlphaFoldDB" id="A0AAV4RKC2"/>
<keyword evidence="9" id="KW-1133">Transmembrane helix</keyword>
<keyword evidence="11" id="KW-1015">Disulfide bond</keyword>
<dbReference type="InterPro" id="IPR015943">
    <property type="entry name" value="WD40/YVTN_repeat-like_dom_sf"/>
</dbReference>
<dbReference type="GO" id="GO:0008045">
    <property type="term" value="P:motor neuron axon guidance"/>
    <property type="evidence" value="ECO:0007669"/>
    <property type="project" value="TreeGrafter"/>
</dbReference>
<evidence type="ECO:0000256" key="7">
    <source>
        <dbReference type="ARBA" id="ARBA00022737"/>
    </source>
</evidence>
<dbReference type="SUPFAM" id="SSF103575">
    <property type="entry name" value="Plexin repeat"/>
    <property type="match status" value="1"/>
</dbReference>
<dbReference type="Pfam" id="PF01437">
    <property type="entry name" value="PSI"/>
    <property type="match status" value="1"/>
</dbReference>
<dbReference type="EMBL" id="BPLR01008192">
    <property type="protein sequence ID" value="GIY22763.1"/>
    <property type="molecule type" value="Genomic_DNA"/>
</dbReference>
<feature type="domain" description="Sema" evidence="15">
    <location>
        <begin position="56"/>
        <end position="477"/>
    </location>
</feature>
<dbReference type="Gene3D" id="2.60.40.10">
    <property type="entry name" value="Immunoglobulins"/>
    <property type="match status" value="1"/>
</dbReference>
<proteinExistence type="inferred from homology"/>
<name>A0AAV4RKC2_CAEEX</name>
<dbReference type="Proteomes" id="UP001054945">
    <property type="component" value="Unassembled WGS sequence"/>
</dbReference>
<dbReference type="GO" id="GO:0008360">
    <property type="term" value="P:regulation of cell shape"/>
    <property type="evidence" value="ECO:0007669"/>
    <property type="project" value="TreeGrafter"/>
</dbReference>
<evidence type="ECO:0000256" key="5">
    <source>
        <dbReference type="ARBA" id="ARBA00022692"/>
    </source>
</evidence>
<sequence length="632" mass="70009">MDSITYVPSEEKGDDQVQQCPCHLNDIKKRKRRTVKTSGQPFFVNVFHAVLLAAWATSICHAQHEGSVVASYRTYNDSINFTHVIVDYQTGRVYVGATNWLYQFNSSLDVESNVRTGPVEDSIQCFPTGCSDQQLSTANNVNKVLVIDHEAGMLIACGSVHQGSCRRHSLQDIGNFEKLLPVPVAANDENSSTYAFIGPARYPAICSRSLEPNKLFTIIERSFSSIARVDVSFHLRDYYLVNYVFGFHSGDYVYYATVQRKSHLRALEEWGYITRLSRVCVSDVGYDTYTEVTLQCLGEDGTDFNLLQDASVIRAGGDLSADLHVDPASDVLVGVFAASKDHTTKPSAHSAVCVFSVAEIEQRFTENIHMCYNGSVLTRDMDYIAGSINQCPEPGKAGNILNFCNETVKLNGSHTVAFTGTGDGALKKLLITNSMEAEEFEEVVVDSGNPIIGDIALDPSQQYVYAASPYKISKIRIEACQQYNTCDKCLQARNPYCGWCSLEKRCTIKAACQNATWSFNDRSSPRWLSLETKQCIDFQAVRPDQLPYNSMSVVELVINQLPQLPYGAHYLCVFGESAPIQARVTHNGLACMTPLVSARPPILPTDDHVIVNLAVRSSETETDFIHSTICVL</sequence>
<dbReference type="GO" id="GO:0005886">
    <property type="term" value="C:plasma membrane"/>
    <property type="evidence" value="ECO:0007669"/>
    <property type="project" value="UniProtKB-SubCell"/>
</dbReference>
<evidence type="ECO:0000313" key="16">
    <source>
        <dbReference type="EMBL" id="GIY22763.1"/>
    </source>
</evidence>
<evidence type="ECO:0000256" key="3">
    <source>
        <dbReference type="ARBA" id="ARBA00022473"/>
    </source>
</evidence>
<dbReference type="InterPro" id="IPR002165">
    <property type="entry name" value="Plexin_repeat"/>
</dbReference>
<keyword evidence="10" id="KW-0472">Membrane</keyword>
<comment type="caution">
    <text evidence="14">Lacks conserved residue(s) required for the propagation of feature annotation.</text>
</comment>
<evidence type="ECO:0000256" key="9">
    <source>
        <dbReference type="ARBA" id="ARBA00022989"/>
    </source>
</evidence>
<dbReference type="Pfam" id="PF17960">
    <property type="entry name" value="TIG_plexin"/>
    <property type="match status" value="1"/>
</dbReference>
<dbReference type="SMART" id="SM00630">
    <property type="entry name" value="Sema"/>
    <property type="match status" value="1"/>
</dbReference>
<evidence type="ECO:0000259" key="15">
    <source>
        <dbReference type="PROSITE" id="PS51004"/>
    </source>
</evidence>
<keyword evidence="8" id="KW-0524">Neurogenesis</keyword>
<protein>
    <recommendedName>
        <fullName evidence="15">Sema domain-containing protein</fullName>
    </recommendedName>
</protein>
<dbReference type="InterPro" id="IPR016201">
    <property type="entry name" value="PSI"/>
</dbReference>
<comment type="similarity">
    <text evidence="2">Belongs to the plexin family.</text>
</comment>
<dbReference type="GO" id="GO:0120025">
    <property type="term" value="C:plasma membrane bounded cell projection"/>
    <property type="evidence" value="ECO:0007669"/>
    <property type="project" value="UniProtKB-ARBA"/>
</dbReference>
<dbReference type="InterPro" id="IPR001627">
    <property type="entry name" value="Semap_dom"/>
</dbReference>
<reference evidence="16 17" key="1">
    <citation type="submission" date="2021-06" db="EMBL/GenBank/DDBJ databases">
        <title>Caerostris extrusa draft genome.</title>
        <authorList>
            <person name="Kono N."/>
            <person name="Arakawa K."/>
        </authorList>
    </citation>
    <scope>NUCLEOTIDE SEQUENCE [LARGE SCALE GENOMIC DNA]</scope>
</reference>
<keyword evidence="6" id="KW-0732">Signal</keyword>
<evidence type="ECO:0000256" key="13">
    <source>
        <dbReference type="ARBA" id="ARBA00023180"/>
    </source>
</evidence>
<dbReference type="SUPFAM" id="SSF101912">
    <property type="entry name" value="Sema domain"/>
    <property type="match status" value="1"/>
</dbReference>
<dbReference type="PANTHER" id="PTHR22625">
    <property type="entry name" value="PLEXIN"/>
    <property type="match status" value="1"/>
</dbReference>
<evidence type="ECO:0000256" key="12">
    <source>
        <dbReference type="ARBA" id="ARBA00023170"/>
    </source>
</evidence>
<dbReference type="GO" id="GO:0030334">
    <property type="term" value="P:regulation of cell migration"/>
    <property type="evidence" value="ECO:0007669"/>
    <property type="project" value="TreeGrafter"/>
</dbReference>
<keyword evidence="4" id="KW-1003">Cell membrane</keyword>
<dbReference type="SMART" id="SM00423">
    <property type="entry name" value="PSI"/>
    <property type="match status" value="1"/>
</dbReference>
<keyword evidence="7" id="KW-0677">Repeat</keyword>
<comment type="subcellular location">
    <subcellularLocation>
        <location evidence="1">Cell membrane</location>
        <topology evidence="1">Single-pass membrane protein</topology>
    </subcellularLocation>
</comment>
<gene>
    <name evidence="16" type="ORF">CEXT_649391</name>
</gene>
<evidence type="ECO:0000256" key="14">
    <source>
        <dbReference type="PROSITE-ProRule" id="PRU00352"/>
    </source>
</evidence>
<comment type="caution">
    <text evidence="16">The sequence shown here is derived from an EMBL/GenBank/DDBJ whole genome shotgun (WGS) entry which is preliminary data.</text>
</comment>
<dbReference type="GO" id="GO:0097374">
    <property type="term" value="P:sensory neuron axon guidance"/>
    <property type="evidence" value="ECO:0007669"/>
    <property type="project" value="TreeGrafter"/>
</dbReference>
<evidence type="ECO:0000256" key="1">
    <source>
        <dbReference type="ARBA" id="ARBA00004162"/>
    </source>
</evidence>
<dbReference type="CDD" id="cd11236">
    <property type="entry name" value="Sema_plexin_like"/>
    <property type="match status" value="1"/>
</dbReference>
<dbReference type="Gene3D" id="2.130.10.10">
    <property type="entry name" value="YVTN repeat-like/Quinoprotein amine dehydrogenase"/>
    <property type="match status" value="1"/>
</dbReference>
<dbReference type="PROSITE" id="PS51004">
    <property type="entry name" value="SEMA"/>
    <property type="match status" value="1"/>
</dbReference>
<keyword evidence="13" id="KW-0325">Glycoprotein</keyword>
<evidence type="ECO:0000256" key="2">
    <source>
        <dbReference type="ARBA" id="ARBA00010297"/>
    </source>
</evidence>
<keyword evidence="5" id="KW-0812">Transmembrane</keyword>
<accession>A0AAV4RKC2</accession>
<organism evidence="16 17">
    <name type="scientific">Caerostris extrusa</name>
    <name type="common">Bark spider</name>
    <name type="synonym">Caerostris bankana</name>
    <dbReference type="NCBI Taxonomy" id="172846"/>
    <lineage>
        <taxon>Eukaryota</taxon>
        <taxon>Metazoa</taxon>
        <taxon>Ecdysozoa</taxon>
        <taxon>Arthropoda</taxon>
        <taxon>Chelicerata</taxon>
        <taxon>Arachnida</taxon>
        <taxon>Araneae</taxon>
        <taxon>Araneomorphae</taxon>
        <taxon>Entelegynae</taxon>
        <taxon>Araneoidea</taxon>
        <taxon>Araneidae</taxon>
        <taxon>Caerostris</taxon>
    </lineage>
</organism>
<dbReference type="InterPro" id="IPR031148">
    <property type="entry name" value="Plexin"/>
</dbReference>
<evidence type="ECO:0000256" key="8">
    <source>
        <dbReference type="ARBA" id="ARBA00022902"/>
    </source>
</evidence>
<dbReference type="GO" id="GO:0050772">
    <property type="term" value="P:positive regulation of axonogenesis"/>
    <property type="evidence" value="ECO:0007669"/>
    <property type="project" value="TreeGrafter"/>
</dbReference>
<keyword evidence="17" id="KW-1185">Reference proteome</keyword>
<dbReference type="GO" id="GO:0002116">
    <property type="term" value="C:semaphorin receptor complex"/>
    <property type="evidence" value="ECO:0007669"/>
    <property type="project" value="TreeGrafter"/>
</dbReference>
<dbReference type="Pfam" id="PF01403">
    <property type="entry name" value="Sema"/>
    <property type="match status" value="1"/>
</dbReference>
<dbReference type="InterPro" id="IPR013783">
    <property type="entry name" value="Ig-like_fold"/>
</dbReference>
<dbReference type="PANTHER" id="PTHR22625:SF44">
    <property type="entry name" value="PLEXIN-B"/>
    <property type="match status" value="1"/>
</dbReference>
<dbReference type="InterPro" id="IPR041019">
    <property type="entry name" value="TIG1_plexin"/>
</dbReference>
<evidence type="ECO:0000256" key="10">
    <source>
        <dbReference type="ARBA" id="ARBA00023136"/>
    </source>
</evidence>
<evidence type="ECO:0000256" key="11">
    <source>
        <dbReference type="ARBA" id="ARBA00023157"/>
    </source>
</evidence>
<dbReference type="GO" id="GO:0007162">
    <property type="term" value="P:negative regulation of cell adhesion"/>
    <property type="evidence" value="ECO:0007669"/>
    <property type="project" value="TreeGrafter"/>
</dbReference>
<evidence type="ECO:0000313" key="17">
    <source>
        <dbReference type="Proteomes" id="UP001054945"/>
    </source>
</evidence>